<protein>
    <recommendedName>
        <fullName evidence="1">HTH arsR-type domain-containing protein</fullName>
    </recommendedName>
</protein>
<dbReference type="InterPro" id="IPR011991">
    <property type="entry name" value="ArsR-like_HTH"/>
</dbReference>
<accession>A8RH62</accession>
<dbReference type="InterPro" id="IPR036390">
    <property type="entry name" value="WH_DNA-bd_sf"/>
</dbReference>
<dbReference type="SMART" id="SM00418">
    <property type="entry name" value="HTH_ARSR"/>
    <property type="match status" value="1"/>
</dbReference>
<reference evidence="2 3" key="1">
    <citation type="submission" date="2007-08" db="EMBL/GenBank/DDBJ databases">
        <authorList>
            <person name="Fulton L."/>
            <person name="Clifton S."/>
            <person name="Fulton B."/>
            <person name="Xu J."/>
            <person name="Minx P."/>
            <person name="Pepin K.H."/>
            <person name="Johnson M."/>
            <person name="Thiruvilangam P."/>
            <person name="Bhonagiri V."/>
            <person name="Nash W.E."/>
            <person name="Mardis E.R."/>
            <person name="Wilson R.K."/>
        </authorList>
    </citation>
    <scope>NUCLEOTIDE SEQUENCE [LARGE SCALE GENOMIC DNA]</scope>
    <source>
        <strain evidence="3">ATCC BAA-613 / DSM 15670 / CCUG 46953 / JCM 12243 / WAL 16351</strain>
    </source>
</reference>
<dbReference type="Proteomes" id="UP000005396">
    <property type="component" value="Unassembled WGS sequence"/>
</dbReference>
<evidence type="ECO:0000313" key="2">
    <source>
        <dbReference type="EMBL" id="EDP19487.1"/>
    </source>
</evidence>
<dbReference type="InterPro" id="IPR001845">
    <property type="entry name" value="HTH_ArsR_DNA-bd_dom"/>
</dbReference>
<dbReference type="CDD" id="cd00090">
    <property type="entry name" value="HTH_ARSR"/>
    <property type="match status" value="1"/>
</dbReference>
<dbReference type="Pfam" id="PF12840">
    <property type="entry name" value="HTH_20"/>
    <property type="match status" value="1"/>
</dbReference>
<evidence type="ECO:0000259" key="1">
    <source>
        <dbReference type="SMART" id="SM00418"/>
    </source>
</evidence>
<name>A8RH62_ENTBW</name>
<dbReference type="Gene3D" id="1.10.10.10">
    <property type="entry name" value="Winged helix-like DNA-binding domain superfamily/Winged helix DNA-binding domain"/>
    <property type="match status" value="1"/>
</dbReference>
<dbReference type="EMBL" id="ABCC02000002">
    <property type="protein sequence ID" value="EDP19487.1"/>
    <property type="molecule type" value="Genomic_DNA"/>
</dbReference>
<evidence type="ECO:0000313" key="3">
    <source>
        <dbReference type="Proteomes" id="UP000005396"/>
    </source>
</evidence>
<sequence>MGMAEKGLLCRKLYVCKSQLCVKLAMHKSQLRGVSMNRQSANEKEKIDRHIVLDIDSEENYELFERLGKALSSRVRIRMLALLKHKSMNIVELAQELTIPVSSAAFHVNMLEEANLINTEMLPGVRGSQKVCSSRAEDVFLSINTSPLEKERRSFSVDMPIGNYYDFRIHPTCGMVNEETYIDSCDDIKSFYSPGRSAAQLIWFQRGFVEYRFPNHFISGKNPNYVSFSLEICSEAPGYRNVWPSDITFSINDRELLTYTSPGDFGGRHGKLTPIWWTDGNTQFGLLKTISVDGSGTYLDGVMKSEEINIDTLALSAQPYISFKIEIKKDAKHVGGINIFGKSYGDYPQNIVMHVEY</sequence>
<proteinExistence type="predicted"/>
<organism evidence="2 3">
    <name type="scientific">Enterocloster bolteae (strain ATCC BAA-613 / DSM 15670 / CCUG 46953 / JCM 12243 / WAL 16351)</name>
    <name type="common">Clostridium bolteae</name>
    <dbReference type="NCBI Taxonomy" id="411902"/>
    <lineage>
        <taxon>Bacteria</taxon>
        <taxon>Bacillati</taxon>
        <taxon>Bacillota</taxon>
        <taxon>Clostridia</taxon>
        <taxon>Lachnospirales</taxon>
        <taxon>Lachnospiraceae</taxon>
        <taxon>Enterocloster</taxon>
    </lineage>
</organism>
<dbReference type="InterPro" id="IPR036388">
    <property type="entry name" value="WH-like_DNA-bd_sf"/>
</dbReference>
<dbReference type="GO" id="GO:0003700">
    <property type="term" value="F:DNA-binding transcription factor activity"/>
    <property type="evidence" value="ECO:0007669"/>
    <property type="project" value="InterPro"/>
</dbReference>
<dbReference type="eggNOG" id="COG4189">
    <property type="taxonomic scope" value="Bacteria"/>
</dbReference>
<dbReference type="SUPFAM" id="SSF46785">
    <property type="entry name" value="Winged helix' DNA-binding domain"/>
    <property type="match status" value="1"/>
</dbReference>
<dbReference type="HOGENOM" id="CLU_902760_0_0_9"/>
<dbReference type="AlphaFoldDB" id="A8RH62"/>
<comment type="caution">
    <text evidence="2">The sequence shown here is derived from an EMBL/GenBank/DDBJ whole genome shotgun (WGS) entry which is preliminary data.</text>
</comment>
<reference evidence="2 3" key="2">
    <citation type="submission" date="2007-09" db="EMBL/GenBank/DDBJ databases">
        <title>Draft genome sequence of Clostridium bolteae (ATCC BAA-613).</title>
        <authorList>
            <person name="Sudarsanam P."/>
            <person name="Ley R."/>
            <person name="Guruge J."/>
            <person name="Turnbaugh P.J."/>
            <person name="Mahowald M."/>
            <person name="Liep D."/>
            <person name="Gordon J."/>
        </authorList>
    </citation>
    <scope>NUCLEOTIDE SEQUENCE [LARGE SCALE GENOMIC DNA]</scope>
    <source>
        <strain evidence="3">ATCC BAA-613 / DSM 15670 / CCUG 46953 / JCM 12243 / WAL 16351</strain>
    </source>
</reference>
<dbReference type="PaxDb" id="411902-CLOBOL_00324"/>
<feature type="domain" description="HTH arsR-type" evidence="1">
    <location>
        <begin position="66"/>
        <end position="157"/>
    </location>
</feature>
<gene>
    <name evidence="2" type="ORF">CLOBOL_00324</name>
</gene>